<keyword evidence="3 6" id="KW-0808">Transferase</keyword>
<dbReference type="PANTHER" id="PTHR42786">
    <property type="entry name" value="TRNA/RRNA METHYLTRANSFERASE"/>
    <property type="match status" value="1"/>
</dbReference>
<dbReference type="Gene3D" id="3.40.1280.10">
    <property type="match status" value="1"/>
</dbReference>
<comment type="caution">
    <text evidence="6">The sequence shown here is derived from an EMBL/GenBank/DDBJ whole genome shotgun (WGS) entry which is preliminary data.</text>
</comment>
<dbReference type="GO" id="GO:0003723">
    <property type="term" value="F:RNA binding"/>
    <property type="evidence" value="ECO:0007669"/>
    <property type="project" value="InterPro"/>
</dbReference>
<dbReference type="AlphaFoldDB" id="A0A1J5TFR7"/>
<feature type="domain" description="tRNA/rRNA methyltransferase SpoU type" evidence="5">
    <location>
        <begin position="39"/>
        <end position="188"/>
    </location>
</feature>
<comment type="similarity">
    <text evidence="1">Belongs to the class IV-like SAM-binding methyltransferase superfamily. RNA methyltransferase TrmH family.</text>
</comment>
<dbReference type="InterPro" id="IPR004384">
    <property type="entry name" value="RNA_MeTrfase_TrmJ/LasT"/>
</dbReference>
<evidence type="ECO:0000259" key="5">
    <source>
        <dbReference type="Pfam" id="PF00588"/>
    </source>
</evidence>
<keyword evidence="4" id="KW-0949">S-adenosyl-L-methionine</keyword>
<dbReference type="EMBL" id="MLJW01000001">
    <property type="protein sequence ID" value="OIR19759.1"/>
    <property type="molecule type" value="Genomic_DNA"/>
</dbReference>
<organism evidence="6">
    <name type="scientific">mine drainage metagenome</name>
    <dbReference type="NCBI Taxonomy" id="410659"/>
    <lineage>
        <taxon>unclassified sequences</taxon>
        <taxon>metagenomes</taxon>
        <taxon>ecological metagenomes</taxon>
    </lineage>
</organism>
<dbReference type="GO" id="GO:0002128">
    <property type="term" value="P:tRNA nucleoside ribose methylation"/>
    <property type="evidence" value="ECO:0007669"/>
    <property type="project" value="TreeGrafter"/>
</dbReference>
<sequence length="286" mass="31662">MRLALKPLATAVLKFRIEITSAYFSWYCVLNKPNPLSGIRVVLSHTTHPGNIGAAARAMKTMGLRHLYLINPRHFPDAQATAMAAGADDVLQDAVVCGSIDEALQGVVFTVAMTARLRDISIAVRTPREAMPQVLQEAQAGPVALLFGTEMSGLTNEEMGKAQLGVNIPANPEFSSLNVAAAVQVMAYELVAAAENFVPRVPQIEPATHERLEGLYAHLEKTLFEIGFFTTQNPARLMQRLRRLYSRTRLEDEEINILRGMLTVATEYNARLKKRYAEEHPDVQQH</sequence>
<dbReference type="InterPro" id="IPR029026">
    <property type="entry name" value="tRNA_m1G_MTases_N"/>
</dbReference>
<accession>A0A1J5TFR7</accession>
<dbReference type="Gene3D" id="1.10.8.590">
    <property type="match status" value="1"/>
</dbReference>
<dbReference type="PANTHER" id="PTHR42786:SF2">
    <property type="entry name" value="TRNA (CYTIDINE_URIDINE-2'-O-)-METHYLTRANSFERASE TRMJ"/>
    <property type="match status" value="1"/>
</dbReference>
<dbReference type="PIRSF" id="PIRSF004808">
    <property type="entry name" value="LasT"/>
    <property type="match status" value="1"/>
</dbReference>
<evidence type="ECO:0000313" key="6">
    <source>
        <dbReference type="EMBL" id="OIR19759.1"/>
    </source>
</evidence>
<dbReference type="GO" id="GO:0160206">
    <property type="term" value="F:tRNA (cytidine(32)/uridine(32)-2'-O)-methyltransferase activity"/>
    <property type="evidence" value="ECO:0007669"/>
    <property type="project" value="UniProtKB-EC"/>
</dbReference>
<name>A0A1J5TFR7_9ZZZZ</name>
<dbReference type="SUPFAM" id="SSF75217">
    <property type="entry name" value="alpha/beta knot"/>
    <property type="match status" value="1"/>
</dbReference>
<evidence type="ECO:0000256" key="3">
    <source>
        <dbReference type="ARBA" id="ARBA00022679"/>
    </source>
</evidence>
<dbReference type="Pfam" id="PF00588">
    <property type="entry name" value="SpoU_methylase"/>
    <property type="match status" value="1"/>
</dbReference>
<keyword evidence="2 6" id="KW-0489">Methyltransferase</keyword>
<evidence type="ECO:0000256" key="1">
    <source>
        <dbReference type="ARBA" id="ARBA00007228"/>
    </source>
</evidence>
<reference evidence="6" key="1">
    <citation type="submission" date="2016-10" db="EMBL/GenBank/DDBJ databases">
        <title>Sequence of Gallionella enrichment culture.</title>
        <authorList>
            <person name="Poehlein A."/>
            <person name="Muehling M."/>
            <person name="Daniel R."/>
        </authorList>
    </citation>
    <scope>NUCLEOTIDE SEQUENCE</scope>
</reference>
<dbReference type="InterPro" id="IPR029028">
    <property type="entry name" value="Alpha/beta_knot_MTases"/>
</dbReference>
<evidence type="ECO:0000256" key="2">
    <source>
        <dbReference type="ARBA" id="ARBA00022603"/>
    </source>
</evidence>
<evidence type="ECO:0000256" key="4">
    <source>
        <dbReference type="ARBA" id="ARBA00022691"/>
    </source>
</evidence>
<protein>
    <submittedName>
        <fullName evidence="6">tRNA (Cytidine/uridine-2'-O-)-methyltransferase TrmJ</fullName>
        <ecNumber evidence="6">2.1.1.200</ecNumber>
    </submittedName>
</protein>
<dbReference type="CDD" id="cd18093">
    <property type="entry name" value="SpoU-like_TrmJ"/>
    <property type="match status" value="1"/>
</dbReference>
<gene>
    <name evidence="6" type="primary">trmJ_1</name>
    <name evidence="6" type="ORF">GALL_06430</name>
</gene>
<dbReference type="InterPro" id="IPR001537">
    <property type="entry name" value="SpoU_MeTrfase"/>
</dbReference>
<dbReference type="EC" id="2.1.1.200" evidence="6"/>
<dbReference type="GO" id="GO:0005829">
    <property type="term" value="C:cytosol"/>
    <property type="evidence" value="ECO:0007669"/>
    <property type="project" value="TreeGrafter"/>
</dbReference>
<proteinExistence type="inferred from homology"/>
<dbReference type="NCBIfam" id="TIGR00050">
    <property type="entry name" value="rRNA_methyl_1"/>
    <property type="match status" value="1"/>
</dbReference>
<dbReference type="FunFam" id="3.40.1280.10:FF:000006">
    <property type="entry name" value="Uncharacterized tRNA/rRNA methyltransferase HI_0380"/>
    <property type="match status" value="1"/>
</dbReference>